<dbReference type="GO" id="GO:0030141">
    <property type="term" value="C:secretory granule"/>
    <property type="evidence" value="ECO:0007669"/>
    <property type="project" value="TreeGrafter"/>
</dbReference>
<dbReference type="PANTHER" id="PTHR15208">
    <property type="entry name" value="RECEPTOR-BINDING CANCER ANTIGEN EXPRESSED ON SISO CELLS CANCER ASSOCIATED SURFACE ANTIGEN RCAS1 ESTROGEN RECEPTOR-BINDING FRAGMENT- ASSOCIATED GENE 9 PROTEIN"/>
    <property type="match status" value="1"/>
</dbReference>
<comment type="caution">
    <text evidence="2">The sequence shown here is derived from an EMBL/GenBank/DDBJ whole genome shotgun (WGS) entry which is preliminary data.</text>
</comment>
<evidence type="ECO:0000313" key="2">
    <source>
        <dbReference type="EMBL" id="CAE1247663.1"/>
    </source>
</evidence>
<organism evidence="2 3">
    <name type="scientific">Acanthosepion pharaonis</name>
    <name type="common">Pharaoh cuttlefish</name>
    <name type="synonym">Sepia pharaonis</name>
    <dbReference type="NCBI Taxonomy" id="158019"/>
    <lineage>
        <taxon>Eukaryota</taxon>
        <taxon>Metazoa</taxon>
        <taxon>Spiralia</taxon>
        <taxon>Lophotrochozoa</taxon>
        <taxon>Mollusca</taxon>
        <taxon>Cephalopoda</taxon>
        <taxon>Coleoidea</taxon>
        <taxon>Decapodiformes</taxon>
        <taxon>Sepiida</taxon>
        <taxon>Sepiina</taxon>
        <taxon>Sepiidae</taxon>
        <taxon>Acanthosepion</taxon>
    </lineage>
</organism>
<keyword evidence="1" id="KW-0175">Coiled coil</keyword>
<name>A0A812BZX6_ACAPH</name>
<proteinExistence type="predicted"/>
<dbReference type="EMBL" id="CAHIKZ030000977">
    <property type="protein sequence ID" value="CAE1247663.1"/>
    <property type="molecule type" value="Genomic_DNA"/>
</dbReference>
<sequence length="194" mass="22345">MLNAYNSKFLTSSFVPTGFVENESFDKFGEENFQYCLSSSVSSVPILPPTNETELQSWDSWGLDESQGRNRVKQESPQPEPEIDFFQGMTPTIKKTTKILIKKKDMDNSDNSSNRLAMNSEFPVSEQELGVWEEALPSWEEASEDLTWQADATIKEKKRAEREARQMEQQRRKIEKESLRAIKKECTFSAVRLS</sequence>
<dbReference type="InterPro" id="IPR017025">
    <property type="entry name" value="Cancer-assoc_antigen_RCAS1"/>
</dbReference>
<accession>A0A812BZX6</accession>
<evidence type="ECO:0000256" key="1">
    <source>
        <dbReference type="SAM" id="Coils"/>
    </source>
</evidence>
<keyword evidence="3" id="KW-1185">Reference proteome</keyword>
<evidence type="ECO:0000313" key="3">
    <source>
        <dbReference type="Proteomes" id="UP000597762"/>
    </source>
</evidence>
<gene>
    <name evidence="2" type="ORF">SPHA_25771</name>
</gene>
<reference evidence="2" key="1">
    <citation type="submission" date="2021-01" db="EMBL/GenBank/DDBJ databases">
        <authorList>
            <person name="Li R."/>
            <person name="Bekaert M."/>
        </authorList>
    </citation>
    <scope>NUCLEOTIDE SEQUENCE</scope>
    <source>
        <strain evidence="2">Farmed</strain>
    </source>
</reference>
<dbReference type="Proteomes" id="UP000597762">
    <property type="component" value="Unassembled WGS sequence"/>
</dbReference>
<dbReference type="AlphaFoldDB" id="A0A812BZX6"/>
<dbReference type="OrthoDB" id="10017216at2759"/>
<feature type="coiled-coil region" evidence="1">
    <location>
        <begin position="143"/>
        <end position="184"/>
    </location>
</feature>
<protein>
    <submittedName>
        <fullName evidence="2">EBAG9</fullName>
    </submittedName>
</protein>
<dbReference type="PANTHER" id="PTHR15208:SF2">
    <property type="entry name" value="RECEPTOR-BINDING CANCER ANTIGEN EXPRESSED ON SISO CELLS"/>
    <property type="match status" value="1"/>
</dbReference>